<dbReference type="InterPro" id="IPR005764">
    <property type="entry name" value="Ade_phspho_trans"/>
</dbReference>
<dbReference type="NCBIfam" id="NF002636">
    <property type="entry name" value="PRK02304.1-5"/>
    <property type="match status" value="1"/>
</dbReference>
<evidence type="ECO:0000256" key="5">
    <source>
        <dbReference type="ARBA" id="ARBA00008391"/>
    </source>
</evidence>
<dbReference type="EMBL" id="LGGX01000001">
    <property type="protein sequence ID" value="KUK88012.1"/>
    <property type="molecule type" value="Genomic_DNA"/>
</dbReference>
<dbReference type="Proteomes" id="UP000053467">
    <property type="component" value="Unassembled WGS sequence"/>
</dbReference>
<comment type="catalytic activity">
    <reaction evidence="1 11">
        <text>AMP + diphosphate = 5-phospho-alpha-D-ribose 1-diphosphate + adenine</text>
        <dbReference type="Rhea" id="RHEA:16609"/>
        <dbReference type="ChEBI" id="CHEBI:16708"/>
        <dbReference type="ChEBI" id="CHEBI:33019"/>
        <dbReference type="ChEBI" id="CHEBI:58017"/>
        <dbReference type="ChEBI" id="CHEBI:456215"/>
        <dbReference type="EC" id="2.4.2.7"/>
    </reaction>
</comment>
<evidence type="ECO:0000256" key="8">
    <source>
        <dbReference type="ARBA" id="ARBA00022676"/>
    </source>
</evidence>
<dbReference type="PATRIC" id="fig|1635277.3.peg.18"/>
<evidence type="ECO:0000256" key="3">
    <source>
        <dbReference type="ARBA" id="ARBA00004496"/>
    </source>
</evidence>
<dbReference type="GO" id="GO:0002055">
    <property type="term" value="F:adenine binding"/>
    <property type="evidence" value="ECO:0007669"/>
    <property type="project" value="TreeGrafter"/>
</dbReference>
<evidence type="ECO:0000256" key="6">
    <source>
        <dbReference type="ARBA" id="ARBA00011893"/>
    </source>
</evidence>
<comment type="caution">
    <text evidence="13">The sequence shown here is derived from an EMBL/GenBank/DDBJ whole genome shotgun (WGS) entry which is preliminary data.</text>
</comment>
<dbReference type="GO" id="GO:0006166">
    <property type="term" value="P:purine ribonucleoside salvage"/>
    <property type="evidence" value="ECO:0007669"/>
    <property type="project" value="UniProtKB-UniRule"/>
</dbReference>
<evidence type="ECO:0000259" key="12">
    <source>
        <dbReference type="Pfam" id="PF00156"/>
    </source>
</evidence>
<evidence type="ECO:0000256" key="2">
    <source>
        <dbReference type="ARBA" id="ARBA00003968"/>
    </source>
</evidence>
<dbReference type="UniPathway" id="UPA00588">
    <property type="reaction ID" value="UER00646"/>
</dbReference>
<dbReference type="GO" id="GO:0044209">
    <property type="term" value="P:AMP salvage"/>
    <property type="evidence" value="ECO:0007669"/>
    <property type="project" value="UniProtKB-UniRule"/>
</dbReference>
<dbReference type="CDD" id="cd06223">
    <property type="entry name" value="PRTases_typeI"/>
    <property type="match status" value="1"/>
</dbReference>
<keyword evidence="8 11" id="KW-0328">Glycosyltransferase</keyword>
<evidence type="ECO:0000256" key="9">
    <source>
        <dbReference type="ARBA" id="ARBA00022679"/>
    </source>
</evidence>
<proteinExistence type="inferred from homology"/>
<comment type="pathway">
    <text evidence="4 11">Purine metabolism; AMP biosynthesis via salvage pathway; AMP from adenine: step 1/1.</text>
</comment>
<dbReference type="HAMAP" id="MF_00004">
    <property type="entry name" value="Aden_phosphoribosyltr"/>
    <property type="match status" value="1"/>
</dbReference>
<evidence type="ECO:0000313" key="13">
    <source>
        <dbReference type="EMBL" id="KUK88012.1"/>
    </source>
</evidence>
<keyword evidence="10 11" id="KW-0660">Purine salvage</keyword>
<dbReference type="InterPro" id="IPR050054">
    <property type="entry name" value="UPRTase/APRTase"/>
</dbReference>
<gene>
    <name evidence="11" type="primary">apt</name>
    <name evidence="13" type="ORF">XE03_0018</name>
</gene>
<evidence type="ECO:0000256" key="10">
    <source>
        <dbReference type="ARBA" id="ARBA00022726"/>
    </source>
</evidence>
<evidence type="ECO:0000256" key="4">
    <source>
        <dbReference type="ARBA" id="ARBA00004659"/>
    </source>
</evidence>
<keyword evidence="9 11" id="KW-0808">Transferase</keyword>
<organism evidence="13 14">
    <name type="scientific">candidate division TA06 bacterium 34_109</name>
    <dbReference type="NCBI Taxonomy" id="1635277"/>
    <lineage>
        <taxon>Bacteria</taxon>
        <taxon>Bacteria division TA06</taxon>
    </lineage>
</organism>
<comment type="function">
    <text evidence="2 11">Catalyzes a salvage reaction resulting in the formation of AMP, that is energically less costly than de novo synthesis.</text>
</comment>
<sequence length="170" mass="19034">MDLKSCIRDIPDFPVKGIIFKDVTPVILDPYAFKYSVDKMCENFDFSKIDKIAGIESRGFIFGISIANKFNKGFIPIRKKGKLPYKTYEETYTLEYGTATIEMHTDAVSEGERILLVDDLLATGGTMKAAAKLVEKAGGKVVGTSFLIELDFLNGRKNLENYKISSIIHF</sequence>
<dbReference type="InterPro" id="IPR000836">
    <property type="entry name" value="PRTase_dom"/>
</dbReference>
<evidence type="ECO:0000256" key="7">
    <source>
        <dbReference type="ARBA" id="ARBA00022490"/>
    </source>
</evidence>
<reference evidence="14" key="1">
    <citation type="journal article" date="2015" name="MBio">
        <title>Genome-Resolved Metagenomic Analysis Reveals Roles for Candidate Phyla and Other Microbial Community Members in Biogeochemical Transformations in Oil Reservoirs.</title>
        <authorList>
            <person name="Hu P."/>
            <person name="Tom L."/>
            <person name="Singh A."/>
            <person name="Thomas B.C."/>
            <person name="Baker B.J."/>
            <person name="Piceno Y.M."/>
            <person name="Andersen G.L."/>
            <person name="Banfield J.F."/>
        </authorList>
    </citation>
    <scope>NUCLEOTIDE SEQUENCE [LARGE SCALE GENOMIC DNA]</scope>
</reference>
<dbReference type="PANTHER" id="PTHR32315:SF3">
    <property type="entry name" value="ADENINE PHOSPHORIBOSYLTRANSFERASE"/>
    <property type="match status" value="1"/>
</dbReference>
<dbReference type="InterPro" id="IPR029057">
    <property type="entry name" value="PRTase-like"/>
</dbReference>
<comment type="similarity">
    <text evidence="5 11">Belongs to the purine/pyrimidine phosphoribosyltransferase family.</text>
</comment>
<dbReference type="FunFam" id="3.40.50.2020:FF:000021">
    <property type="entry name" value="Adenine phosphoribosyltransferase"/>
    <property type="match status" value="1"/>
</dbReference>
<keyword evidence="7 11" id="KW-0963">Cytoplasm</keyword>
<dbReference type="PANTHER" id="PTHR32315">
    <property type="entry name" value="ADENINE PHOSPHORIBOSYLTRANSFERASE"/>
    <property type="match status" value="1"/>
</dbReference>
<dbReference type="Gene3D" id="3.40.50.2020">
    <property type="match status" value="1"/>
</dbReference>
<name>A0A117M742_UNCT6</name>
<dbReference type="SUPFAM" id="SSF53271">
    <property type="entry name" value="PRTase-like"/>
    <property type="match status" value="1"/>
</dbReference>
<dbReference type="NCBIfam" id="NF002634">
    <property type="entry name" value="PRK02304.1-3"/>
    <property type="match status" value="1"/>
</dbReference>
<evidence type="ECO:0000256" key="11">
    <source>
        <dbReference type="HAMAP-Rule" id="MF_00004"/>
    </source>
</evidence>
<comment type="subunit">
    <text evidence="11">Homodimer.</text>
</comment>
<dbReference type="EC" id="2.4.2.7" evidence="6 11"/>
<feature type="domain" description="Phosphoribosyltransferase" evidence="12">
    <location>
        <begin position="43"/>
        <end position="148"/>
    </location>
</feature>
<dbReference type="NCBIfam" id="TIGR01090">
    <property type="entry name" value="apt"/>
    <property type="match status" value="1"/>
</dbReference>
<dbReference type="GO" id="GO:0016208">
    <property type="term" value="F:AMP binding"/>
    <property type="evidence" value="ECO:0007669"/>
    <property type="project" value="TreeGrafter"/>
</dbReference>
<dbReference type="GO" id="GO:0006168">
    <property type="term" value="P:adenine salvage"/>
    <property type="evidence" value="ECO:0007669"/>
    <property type="project" value="InterPro"/>
</dbReference>
<evidence type="ECO:0000313" key="14">
    <source>
        <dbReference type="Proteomes" id="UP000053467"/>
    </source>
</evidence>
<comment type="subcellular location">
    <subcellularLocation>
        <location evidence="3 11">Cytoplasm</location>
    </subcellularLocation>
</comment>
<accession>A0A117M742</accession>
<dbReference type="GO" id="GO:0003999">
    <property type="term" value="F:adenine phosphoribosyltransferase activity"/>
    <property type="evidence" value="ECO:0007669"/>
    <property type="project" value="UniProtKB-UniRule"/>
</dbReference>
<dbReference type="GO" id="GO:0005737">
    <property type="term" value="C:cytoplasm"/>
    <property type="evidence" value="ECO:0007669"/>
    <property type="project" value="UniProtKB-SubCell"/>
</dbReference>
<protein>
    <recommendedName>
        <fullName evidence="6 11">Adenine phosphoribosyltransferase</fullName>
        <shortName evidence="11">APRT</shortName>
        <ecNumber evidence="6 11">2.4.2.7</ecNumber>
    </recommendedName>
</protein>
<evidence type="ECO:0000256" key="1">
    <source>
        <dbReference type="ARBA" id="ARBA00000868"/>
    </source>
</evidence>
<dbReference type="Pfam" id="PF00156">
    <property type="entry name" value="Pribosyltran"/>
    <property type="match status" value="1"/>
</dbReference>
<dbReference type="AlphaFoldDB" id="A0A117M742"/>